<dbReference type="PANTHER" id="PTHR14374">
    <property type="entry name" value="FOIE GRAS"/>
    <property type="match status" value="1"/>
</dbReference>
<dbReference type="GO" id="GO:0005737">
    <property type="term" value="C:cytoplasm"/>
    <property type="evidence" value="ECO:0007669"/>
    <property type="project" value="TreeGrafter"/>
</dbReference>
<dbReference type="InParanoid" id="A0A2J7R7U6"/>
<dbReference type="OrthoDB" id="6278596at2759"/>
<evidence type="ECO:0000313" key="4">
    <source>
        <dbReference type="Proteomes" id="UP000235965"/>
    </source>
</evidence>
<gene>
    <name evidence="3" type="ORF">B7P43_G08866</name>
</gene>
<dbReference type="EMBL" id="NEVH01006727">
    <property type="protein sequence ID" value="PNF36898.1"/>
    <property type="molecule type" value="Genomic_DNA"/>
</dbReference>
<dbReference type="InterPro" id="IPR012880">
    <property type="entry name" value="Gryzun"/>
</dbReference>
<dbReference type="Pfam" id="PF11817">
    <property type="entry name" value="Foie-gras_1"/>
    <property type="match status" value="1"/>
</dbReference>
<dbReference type="FunCoup" id="A0A2J7R7U6">
    <property type="interactions" value="1982"/>
</dbReference>
<organism evidence="3 4">
    <name type="scientific">Cryptotermes secundus</name>
    <dbReference type="NCBI Taxonomy" id="105785"/>
    <lineage>
        <taxon>Eukaryota</taxon>
        <taxon>Metazoa</taxon>
        <taxon>Ecdysozoa</taxon>
        <taxon>Arthropoda</taxon>
        <taxon>Hexapoda</taxon>
        <taxon>Insecta</taxon>
        <taxon>Pterygota</taxon>
        <taxon>Neoptera</taxon>
        <taxon>Polyneoptera</taxon>
        <taxon>Dictyoptera</taxon>
        <taxon>Blattodea</taxon>
        <taxon>Blattoidea</taxon>
        <taxon>Termitoidae</taxon>
        <taxon>Kalotermitidae</taxon>
        <taxon>Cryptotermitinae</taxon>
        <taxon>Cryptotermes</taxon>
    </lineage>
</organism>
<proteinExistence type="predicted"/>
<reference evidence="3 4" key="1">
    <citation type="submission" date="2017-12" db="EMBL/GenBank/DDBJ databases">
        <title>Hemimetabolous genomes reveal molecular basis of termite eusociality.</title>
        <authorList>
            <person name="Harrison M.C."/>
            <person name="Jongepier E."/>
            <person name="Robertson H.M."/>
            <person name="Arning N."/>
            <person name="Bitard-Feildel T."/>
            <person name="Chao H."/>
            <person name="Childers C.P."/>
            <person name="Dinh H."/>
            <person name="Doddapaneni H."/>
            <person name="Dugan S."/>
            <person name="Gowin J."/>
            <person name="Greiner C."/>
            <person name="Han Y."/>
            <person name="Hu H."/>
            <person name="Hughes D.S.T."/>
            <person name="Huylmans A.-K."/>
            <person name="Kemena C."/>
            <person name="Kremer L.P.M."/>
            <person name="Lee S.L."/>
            <person name="Lopez-Ezquerra A."/>
            <person name="Mallet L."/>
            <person name="Monroy-Kuhn J.M."/>
            <person name="Moser A."/>
            <person name="Murali S.C."/>
            <person name="Muzny D.M."/>
            <person name="Otani S."/>
            <person name="Piulachs M.-D."/>
            <person name="Poelchau M."/>
            <person name="Qu J."/>
            <person name="Schaub F."/>
            <person name="Wada-Katsumata A."/>
            <person name="Worley K.C."/>
            <person name="Xie Q."/>
            <person name="Ylla G."/>
            <person name="Poulsen M."/>
            <person name="Gibbs R.A."/>
            <person name="Schal C."/>
            <person name="Richards S."/>
            <person name="Belles X."/>
            <person name="Korb J."/>
            <person name="Bornberg-Bauer E."/>
        </authorList>
    </citation>
    <scope>NUCLEOTIDE SEQUENCE [LARGE SCALE GENOMIC DNA]</scope>
    <source>
        <tissue evidence="3">Whole body</tissue>
    </source>
</reference>
<feature type="domain" description="Trafficking protein particle complex subunit 11" evidence="2">
    <location>
        <begin position="273"/>
        <end position="527"/>
    </location>
</feature>
<keyword evidence="4" id="KW-1185">Reference proteome</keyword>
<dbReference type="Proteomes" id="UP000235965">
    <property type="component" value="Unassembled WGS sequence"/>
</dbReference>
<comment type="caution">
    <text evidence="3">The sequence shown here is derived from an EMBL/GenBank/DDBJ whole genome shotgun (WGS) entry which is preliminary data.</text>
</comment>
<dbReference type="Pfam" id="PF07919">
    <property type="entry name" value="Gryzun"/>
    <property type="match status" value="1"/>
</dbReference>
<protein>
    <submittedName>
        <fullName evidence="3">Trafficking protein particle complex subunit 11</fullName>
    </submittedName>
</protein>
<dbReference type="AlphaFoldDB" id="A0A2J7R7U6"/>
<sequence>MAEGDTQLKMGTDPFDFPPELCSKPLALIGLTGLDTLNNAVHRSIWDAFSNNRRQYRAPVQFKLLDAAHEFPPMKPKRTSYDWYIPKGILKRNWMNKHLNEMPAVVVIFYELDWDDPLWNEKSIECASRVLSVRAALDGRSSRIAVILVQQTAPLPTGEDMLADERAAVLCTCCELNAKALFVLPHGDHLLGYTHRLENAFYDLAQNYYHHEARNIKSHRDHLNKTTHQYLFVRHLFKIGFLNELKQDVHTALKNYSQAYSNLLELRMVDTNALEIKTVAGFINYKLCKLMFHLSLPRDAIAQFRKHTEHFKNRIGQKDLAFEHHAWMSKQFCVFGDIFDEAIRQGLPALQTQHPGFYYQQAAQHAADRKEACLELCKAVDVYPEPDPLAGMEQLEFFGQRAWRPGKLSAEPPDPDKEKLGIQALQYQEKQRVHHSMVIIGLLGSAITQFKTYRCPRMRRHLVVQMAEEYYNSQDYGKALTLLTHMLWDYRCEKWWQLLTNILTLALKCAYLSANIQDYVVLSLEALGTSSLLLPVEKTRIFNNVMKVLKKTAPEPEPDVPEEELEHARDLWTTAVHTEPLAVAVDMSNITACVESKARFTQPQYKADQYVEIEVFIRSCCPHPLQFSRLSVTVNNPSYSSEFAVCESSSQDVHASGNPLLLFHCHEVRRYVCQFLPDVQDVGKEIQIGSILLHLGSAQERSAILRFSGTGAETAPSDGMCPELQHFRQSPQHMPDFDNVRPLATAEIVSRDSKLEVKVSHDMPALLAEWYPIRVILKNKENYKITVISANVNLQTSGDDPNIEQSTQLCEDVATELVPLPLLLSFGDLEKGSSMEKCFYLRAHRVGNRNIIVKVTYNMAINRDSQRVESSCVKEELISVPVVKPFDITAKFFSLKFEPIAKTFAKEPFIVMPHVNCASPSPLIIEDSTVDLSQQVLSVDAKLQSQLQSLHLKNGETAAEAFCVTVSEPSDQPVALGVYTLKWKREGSKGLVTSSSVTMPTIHVESAPLYVQMNLPAHGWVRTPMAVSYHIHNYTSRLLELELSMEASDEFMFAGHKQLQLRILPESVHKMCYNLYPLQSGLVALPRLRLTISDQGNIPIRQAEITELLDRSLPSHVFVMPQGKGSPAAIKVAS</sequence>
<evidence type="ECO:0000259" key="2">
    <source>
        <dbReference type="Pfam" id="PF11817"/>
    </source>
</evidence>
<feature type="domain" description="Gryzun putative trafficking through Golgi" evidence="1">
    <location>
        <begin position="920"/>
        <end position="1089"/>
    </location>
</feature>
<name>A0A2J7R7U6_9NEOP</name>
<dbReference type="InterPro" id="IPR021773">
    <property type="entry name" value="TPC11"/>
</dbReference>
<dbReference type="EMBL" id="NEVH01006727">
    <property type="protein sequence ID" value="PNF36896.1"/>
    <property type="molecule type" value="Genomic_DNA"/>
</dbReference>
<accession>A0A2J7R7U6</accession>
<evidence type="ECO:0000259" key="1">
    <source>
        <dbReference type="Pfam" id="PF07919"/>
    </source>
</evidence>
<evidence type="ECO:0000313" key="3">
    <source>
        <dbReference type="EMBL" id="PNF36896.1"/>
    </source>
</evidence>
<dbReference type="STRING" id="105785.A0A2J7R7U6"/>
<dbReference type="PANTHER" id="PTHR14374:SF0">
    <property type="entry name" value="TRAFFICKING PROTEIN PARTICLE COMPLEX SUBUNIT 11"/>
    <property type="match status" value="1"/>
</dbReference>